<accession>A0A2P2K0T3</accession>
<reference evidence="1" key="1">
    <citation type="submission" date="2018-02" db="EMBL/GenBank/DDBJ databases">
        <title>Rhizophora mucronata_Transcriptome.</title>
        <authorList>
            <person name="Meera S.P."/>
            <person name="Sreeshan A."/>
            <person name="Augustine A."/>
        </authorList>
    </citation>
    <scope>NUCLEOTIDE SEQUENCE</scope>
    <source>
        <tissue evidence="1">Leaf</tissue>
    </source>
</reference>
<protein>
    <submittedName>
        <fullName evidence="1">Uncharacterized protein</fullName>
    </submittedName>
</protein>
<evidence type="ECO:0000313" key="1">
    <source>
        <dbReference type="EMBL" id="MBW99320.1"/>
    </source>
</evidence>
<dbReference type="AlphaFoldDB" id="A0A2P2K0T3"/>
<organism evidence="1">
    <name type="scientific">Rhizophora mucronata</name>
    <name type="common">Asiatic mangrove</name>
    <dbReference type="NCBI Taxonomy" id="61149"/>
    <lineage>
        <taxon>Eukaryota</taxon>
        <taxon>Viridiplantae</taxon>
        <taxon>Streptophyta</taxon>
        <taxon>Embryophyta</taxon>
        <taxon>Tracheophyta</taxon>
        <taxon>Spermatophyta</taxon>
        <taxon>Magnoliopsida</taxon>
        <taxon>eudicotyledons</taxon>
        <taxon>Gunneridae</taxon>
        <taxon>Pentapetalae</taxon>
        <taxon>rosids</taxon>
        <taxon>fabids</taxon>
        <taxon>Malpighiales</taxon>
        <taxon>Rhizophoraceae</taxon>
        <taxon>Rhizophora</taxon>
    </lineage>
</organism>
<dbReference type="EMBL" id="GGEC01018837">
    <property type="protein sequence ID" value="MBW99320.1"/>
    <property type="molecule type" value="Transcribed_RNA"/>
</dbReference>
<name>A0A2P2K0T3_RHIMU</name>
<sequence>MVSSCPSPAGFHLHSTDTVPLQGMLYWTHCQHEHTLDLCLTHQSVSTKENF</sequence>
<proteinExistence type="predicted"/>